<name>A0A0V0GM10_SOLCH</name>
<accession>A0A0V0GM10</accession>
<reference evidence="1" key="1">
    <citation type="submission" date="2015-12" db="EMBL/GenBank/DDBJ databases">
        <title>Gene expression during late stages of embryo sac development: a critical building block for successful pollen-pistil interactions.</title>
        <authorList>
            <person name="Liu Y."/>
            <person name="Joly V."/>
            <person name="Sabar M."/>
            <person name="Matton D.P."/>
        </authorList>
    </citation>
    <scope>NUCLEOTIDE SEQUENCE</scope>
</reference>
<dbReference type="EMBL" id="GEDG01035281">
    <property type="protein sequence ID" value="JAP09295.1"/>
    <property type="molecule type" value="Transcribed_RNA"/>
</dbReference>
<proteinExistence type="predicted"/>
<dbReference type="AlphaFoldDB" id="A0A0V0GM10"/>
<protein>
    <submittedName>
        <fullName evidence="1">Putative ovule protein</fullName>
    </submittedName>
</protein>
<organism evidence="1">
    <name type="scientific">Solanum chacoense</name>
    <name type="common">Chaco potato</name>
    <dbReference type="NCBI Taxonomy" id="4108"/>
    <lineage>
        <taxon>Eukaryota</taxon>
        <taxon>Viridiplantae</taxon>
        <taxon>Streptophyta</taxon>
        <taxon>Embryophyta</taxon>
        <taxon>Tracheophyta</taxon>
        <taxon>Spermatophyta</taxon>
        <taxon>Magnoliopsida</taxon>
        <taxon>eudicotyledons</taxon>
        <taxon>Gunneridae</taxon>
        <taxon>Pentapetalae</taxon>
        <taxon>asterids</taxon>
        <taxon>lamiids</taxon>
        <taxon>Solanales</taxon>
        <taxon>Solanaceae</taxon>
        <taxon>Solanoideae</taxon>
        <taxon>Solaneae</taxon>
        <taxon>Solanum</taxon>
    </lineage>
</organism>
<evidence type="ECO:0000313" key="1">
    <source>
        <dbReference type="EMBL" id="JAP09295.1"/>
    </source>
</evidence>
<sequence>MATIVEGKVGSYPKTNPLNIVFNRFIWTNGKQVIGVQWKITQLTFFFGLSYHLKERLDIYYLIKIFYR</sequence>